<feature type="binding site" evidence="8">
    <location>
        <position position="83"/>
    </location>
    <ligand>
        <name>Mg(2+)</name>
        <dbReference type="ChEBI" id="CHEBI:18420"/>
    </ligand>
</feature>
<evidence type="ECO:0000313" key="11">
    <source>
        <dbReference type="Proteomes" id="UP000478463"/>
    </source>
</evidence>
<evidence type="ECO:0000313" key="10">
    <source>
        <dbReference type="EMBL" id="QOS69120.1"/>
    </source>
</evidence>
<evidence type="ECO:0000256" key="6">
    <source>
        <dbReference type="ARBA" id="ARBA00023098"/>
    </source>
</evidence>
<keyword evidence="2 8" id="KW-0808">Transferase</keyword>
<evidence type="ECO:0000256" key="3">
    <source>
        <dbReference type="ARBA" id="ARBA00022723"/>
    </source>
</evidence>
<gene>
    <name evidence="8 10" type="primary">acpS</name>
    <name evidence="10" type="ORF">GS424_004570</name>
</gene>
<protein>
    <recommendedName>
        <fullName evidence="8">Holo-[acyl-carrier-protein] synthase</fullName>
        <shortName evidence="8">Holo-ACP synthase</shortName>
        <ecNumber evidence="8">2.7.8.7</ecNumber>
    </recommendedName>
    <alternativeName>
        <fullName evidence="8">4'-phosphopantetheinyl transferase AcpS</fullName>
    </alternativeName>
</protein>
<reference evidence="10 11" key="1">
    <citation type="submission" date="2020-10" db="EMBL/GenBank/DDBJ databases">
        <title>Eggerthella sp. nov., isolated from human feces.</title>
        <authorList>
            <person name="Yajun G."/>
        </authorList>
    </citation>
    <scope>NUCLEOTIDE SEQUENCE [LARGE SCALE GENOMIC DNA]</scope>
    <source>
        <strain evidence="10 11">HF-1101</strain>
    </source>
</reference>
<dbReference type="GO" id="GO:0006633">
    <property type="term" value="P:fatty acid biosynthetic process"/>
    <property type="evidence" value="ECO:0007669"/>
    <property type="project" value="UniProtKB-UniRule"/>
</dbReference>
<keyword evidence="5 8" id="KW-0460">Magnesium</keyword>
<comment type="function">
    <text evidence="8">Transfers the 4'-phosphopantetheine moiety from coenzyme A to a Ser of acyl-carrier-protein.</text>
</comment>
<evidence type="ECO:0000259" key="9">
    <source>
        <dbReference type="Pfam" id="PF01648"/>
    </source>
</evidence>
<keyword evidence="7 8" id="KW-0275">Fatty acid biosynthesis</keyword>
<accession>A0A6L7IUA1</accession>
<evidence type="ECO:0000256" key="7">
    <source>
        <dbReference type="ARBA" id="ARBA00023160"/>
    </source>
</evidence>
<evidence type="ECO:0000256" key="5">
    <source>
        <dbReference type="ARBA" id="ARBA00022842"/>
    </source>
</evidence>
<dbReference type="EMBL" id="CP063310">
    <property type="protein sequence ID" value="QOS69120.1"/>
    <property type="molecule type" value="Genomic_DNA"/>
</dbReference>
<dbReference type="InterPro" id="IPR008278">
    <property type="entry name" value="4-PPantetheinyl_Trfase_dom"/>
</dbReference>
<feature type="domain" description="4'-phosphopantetheinyl transferase" evidence="9">
    <location>
        <begin position="31"/>
        <end position="129"/>
    </location>
</feature>
<keyword evidence="3 8" id="KW-0479">Metal-binding</keyword>
<feature type="binding site" evidence="8">
    <location>
        <position position="35"/>
    </location>
    <ligand>
        <name>Mg(2+)</name>
        <dbReference type="ChEBI" id="CHEBI:18420"/>
    </ligand>
</feature>
<comment type="catalytic activity">
    <reaction evidence="8">
        <text>apo-[ACP] + CoA = holo-[ACP] + adenosine 3',5'-bisphosphate + H(+)</text>
        <dbReference type="Rhea" id="RHEA:12068"/>
        <dbReference type="Rhea" id="RHEA-COMP:9685"/>
        <dbReference type="Rhea" id="RHEA-COMP:9690"/>
        <dbReference type="ChEBI" id="CHEBI:15378"/>
        <dbReference type="ChEBI" id="CHEBI:29999"/>
        <dbReference type="ChEBI" id="CHEBI:57287"/>
        <dbReference type="ChEBI" id="CHEBI:58343"/>
        <dbReference type="ChEBI" id="CHEBI:64479"/>
        <dbReference type="EC" id="2.7.8.7"/>
    </reaction>
</comment>
<dbReference type="Pfam" id="PF01648">
    <property type="entry name" value="ACPS"/>
    <property type="match status" value="1"/>
</dbReference>
<dbReference type="GO" id="GO:0008897">
    <property type="term" value="F:holo-[acyl-carrier-protein] synthase activity"/>
    <property type="evidence" value="ECO:0007669"/>
    <property type="project" value="UniProtKB-UniRule"/>
</dbReference>
<dbReference type="Gene3D" id="3.90.470.20">
    <property type="entry name" value="4'-phosphopantetheinyl transferase domain"/>
    <property type="match status" value="1"/>
</dbReference>
<keyword evidence="8" id="KW-0963">Cytoplasm</keyword>
<comment type="subcellular location">
    <subcellularLocation>
        <location evidence="8">Cytoplasm</location>
    </subcellularLocation>
</comment>
<dbReference type="InterPro" id="IPR004568">
    <property type="entry name" value="Ppantetheine-prot_Trfase_dom"/>
</dbReference>
<sequence length="197" mass="21211">MSREAAAERAATASAAEAASSAFEGVEGAVGLGVDIVEIARMRRILERTPSFREKVFSEEERAYCESTANPEVHYATRFAAKEAVLKALGTGFSRGVANHDVEVRRNAKGRPSVVLHGRAKEIAAEQGVRELPLSLSYTHTDAVACALAITEESVRAQEERVNPMEELAKQFKEARSLLDEMDKPAAGAGAPEAEAR</sequence>
<name>A0A6L7IUA1_9ACTN</name>
<keyword evidence="4 8" id="KW-0276">Fatty acid metabolism</keyword>
<dbReference type="GO" id="GO:0000287">
    <property type="term" value="F:magnesium ion binding"/>
    <property type="evidence" value="ECO:0007669"/>
    <property type="project" value="UniProtKB-UniRule"/>
</dbReference>
<evidence type="ECO:0000256" key="4">
    <source>
        <dbReference type="ARBA" id="ARBA00022832"/>
    </source>
</evidence>
<evidence type="ECO:0000256" key="8">
    <source>
        <dbReference type="HAMAP-Rule" id="MF_00101"/>
    </source>
</evidence>
<evidence type="ECO:0000256" key="1">
    <source>
        <dbReference type="ARBA" id="ARBA00022516"/>
    </source>
</evidence>
<dbReference type="RefSeq" id="WP_160942910.1">
    <property type="nucleotide sequence ID" value="NZ_CP063310.1"/>
</dbReference>
<dbReference type="InterPro" id="IPR002582">
    <property type="entry name" value="ACPS"/>
</dbReference>
<dbReference type="SUPFAM" id="SSF56214">
    <property type="entry name" value="4'-phosphopantetheinyl transferase"/>
    <property type="match status" value="1"/>
</dbReference>
<dbReference type="EC" id="2.7.8.7" evidence="8"/>
<comment type="cofactor">
    <cofactor evidence="8">
        <name>Mg(2+)</name>
        <dbReference type="ChEBI" id="CHEBI:18420"/>
    </cofactor>
</comment>
<dbReference type="NCBIfam" id="TIGR00556">
    <property type="entry name" value="pantethn_trn"/>
    <property type="match status" value="1"/>
</dbReference>
<dbReference type="KEGG" id="egd:GS424_004570"/>
<organism evidence="10 11">
    <name type="scientific">Eggerthella guodeyinii</name>
    <dbReference type="NCBI Taxonomy" id="2690837"/>
    <lineage>
        <taxon>Bacteria</taxon>
        <taxon>Bacillati</taxon>
        <taxon>Actinomycetota</taxon>
        <taxon>Coriobacteriia</taxon>
        <taxon>Eggerthellales</taxon>
        <taxon>Eggerthellaceae</taxon>
        <taxon>Eggerthella</taxon>
    </lineage>
</organism>
<dbReference type="NCBIfam" id="TIGR00516">
    <property type="entry name" value="acpS"/>
    <property type="match status" value="1"/>
</dbReference>
<comment type="similarity">
    <text evidence="8">Belongs to the P-Pant transferase superfamily. AcpS family.</text>
</comment>
<dbReference type="AlphaFoldDB" id="A0A6L7IUA1"/>
<proteinExistence type="inferred from homology"/>
<dbReference type="Proteomes" id="UP000478463">
    <property type="component" value="Chromosome"/>
</dbReference>
<keyword evidence="1 8" id="KW-0444">Lipid biosynthesis</keyword>
<dbReference type="HAMAP" id="MF_00101">
    <property type="entry name" value="AcpS"/>
    <property type="match status" value="1"/>
</dbReference>
<evidence type="ECO:0000256" key="2">
    <source>
        <dbReference type="ARBA" id="ARBA00022679"/>
    </source>
</evidence>
<keyword evidence="6 8" id="KW-0443">Lipid metabolism</keyword>
<dbReference type="GO" id="GO:0005737">
    <property type="term" value="C:cytoplasm"/>
    <property type="evidence" value="ECO:0007669"/>
    <property type="project" value="UniProtKB-SubCell"/>
</dbReference>
<dbReference type="InterPro" id="IPR037143">
    <property type="entry name" value="4-PPantetheinyl_Trfase_dom_sf"/>
</dbReference>